<dbReference type="AlphaFoldDB" id="A0A8J8PAE8"/>
<feature type="transmembrane region" description="Helical" evidence="1">
    <location>
        <begin position="7"/>
        <end position="33"/>
    </location>
</feature>
<dbReference type="RefSeq" id="WP_142979015.1">
    <property type="nucleotide sequence ID" value="NZ_RKLU01000002.1"/>
</dbReference>
<keyword evidence="1" id="KW-1133">Transmembrane helix</keyword>
<accession>A0A8J8PAE8</accession>
<dbReference type="Proteomes" id="UP000705823">
    <property type="component" value="Unassembled WGS sequence"/>
</dbReference>
<reference evidence="2" key="1">
    <citation type="submission" date="2019-02" db="EMBL/GenBank/DDBJ databases">
        <title>Halonotius sp. a new haloarchaeum isolated from saline soil.</title>
        <authorList>
            <person name="Duran-Viseras A."/>
            <person name="Sanchez-Porro C."/>
            <person name="Ventosa A."/>
        </authorList>
    </citation>
    <scope>NUCLEOTIDE SEQUENCE</scope>
    <source>
        <strain evidence="2">F15B</strain>
    </source>
</reference>
<feature type="transmembrane region" description="Helical" evidence="1">
    <location>
        <begin position="53"/>
        <end position="72"/>
    </location>
</feature>
<proteinExistence type="predicted"/>
<organism evidence="2 3">
    <name type="scientific">Halonotius terrestris</name>
    <dbReference type="NCBI Taxonomy" id="2487750"/>
    <lineage>
        <taxon>Archaea</taxon>
        <taxon>Methanobacteriati</taxon>
        <taxon>Methanobacteriota</taxon>
        <taxon>Stenosarchaea group</taxon>
        <taxon>Halobacteria</taxon>
        <taxon>Halobacteriales</taxon>
        <taxon>Haloferacaceae</taxon>
        <taxon>Halonotius</taxon>
    </lineage>
</organism>
<sequence length="75" mass="7334">MSDDESVLGALSLVGLISFCCIGIGAAAGSAALIGGAAGTTVAIGGASTRGTLITALVTALTVLCITLIVRWRRN</sequence>
<evidence type="ECO:0000313" key="3">
    <source>
        <dbReference type="Proteomes" id="UP000705823"/>
    </source>
</evidence>
<keyword evidence="1" id="KW-0812">Transmembrane</keyword>
<dbReference type="EMBL" id="RKLU01000002">
    <property type="protein sequence ID" value="TQQ82750.1"/>
    <property type="molecule type" value="Genomic_DNA"/>
</dbReference>
<comment type="caution">
    <text evidence="2">The sequence shown here is derived from an EMBL/GenBank/DDBJ whole genome shotgun (WGS) entry which is preliminary data.</text>
</comment>
<gene>
    <name evidence="2" type="ORF">EGH24_04720</name>
</gene>
<keyword evidence="1" id="KW-0472">Membrane</keyword>
<evidence type="ECO:0000256" key="1">
    <source>
        <dbReference type="SAM" id="Phobius"/>
    </source>
</evidence>
<evidence type="ECO:0000313" key="2">
    <source>
        <dbReference type="EMBL" id="TQQ82750.1"/>
    </source>
</evidence>
<name>A0A8J8PAE8_9EURY</name>
<protein>
    <submittedName>
        <fullName evidence="2">Uncharacterized protein</fullName>
    </submittedName>
</protein>
<keyword evidence="3" id="KW-1185">Reference proteome</keyword>